<dbReference type="GO" id="GO:0003735">
    <property type="term" value="F:structural constituent of ribosome"/>
    <property type="evidence" value="ECO:0007669"/>
    <property type="project" value="InterPro"/>
</dbReference>
<protein>
    <submittedName>
        <fullName evidence="4">30S ribosomal protein S17</fullName>
    </submittedName>
</protein>
<evidence type="ECO:0000313" key="5">
    <source>
        <dbReference type="Proteomes" id="UP000177103"/>
    </source>
</evidence>
<dbReference type="GO" id="GO:0006412">
    <property type="term" value="P:translation"/>
    <property type="evidence" value="ECO:0007669"/>
    <property type="project" value="InterPro"/>
</dbReference>
<evidence type="ECO:0000256" key="3">
    <source>
        <dbReference type="ARBA" id="ARBA00023274"/>
    </source>
</evidence>
<sequence length="43" mass="4815">MKKLIGKVVGGKMEKTVLVAVESTSSHPLYKKIIKKFKNIKVD</sequence>
<dbReference type="Pfam" id="PF00366">
    <property type="entry name" value="Ribosomal_S17"/>
    <property type="match status" value="1"/>
</dbReference>
<proteinExistence type="inferred from homology"/>
<keyword evidence="3" id="KW-0687">Ribonucleoprotein</keyword>
<evidence type="ECO:0000256" key="1">
    <source>
        <dbReference type="ARBA" id="ARBA00010254"/>
    </source>
</evidence>
<reference evidence="4 5" key="1">
    <citation type="journal article" date="2016" name="Nat. Commun.">
        <title>Thousands of microbial genomes shed light on interconnected biogeochemical processes in an aquifer system.</title>
        <authorList>
            <person name="Anantharaman K."/>
            <person name="Brown C.T."/>
            <person name="Hug L.A."/>
            <person name="Sharon I."/>
            <person name="Castelle C.J."/>
            <person name="Probst A.J."/>
            <person name="Thomas B.C."/>
            <person name="Singh A."/>
            <person name="Wilkins M.J."/>
            <person name="Karaoz U."/>
            <person name="Brodie E.L."/>
            <person name="Williams K.H."/>
            <person name="Hubbard S.S."/>
            <person name="Banfield J.F."/>
        </authorList>
    </citation>
    <scope>NUCLEOTIDE SEQUENCE [LARGE SCALE GENOMIC DNA]</scope>
</reference>
<dbReference type="AlphaFoldDB" id="A0A1G1W7Z0"/>
<feature type="non-terminal residue" evidence="4">
    <location>
        <position position="43"/>
    </location>
</feature>
<evidence type="ECO:0000313" key="4">
    <source>
        <dbReference type="EMBL" id="OGY23778.1"/>
    </source>
</evidence>
<accession>A0A1G1W7Z0</accession>
<dbReference type="SUPFAM" id="SSF50249">
    <property type="entry name" value="Nucleic acid-binding proteins"/>
    <property type="match status" value="1"/>
</dbReference>
<name>A0A1G1W7Z0_9BACT</name>
<dbReference type="Proteomes" id="UP000177103">
    <property type="component" value="Unassembled WGS sequence"/>
</dbReference>
<dbReference type="InterPro" id="IPR000266">
    <property type="entry name" value="Ribosomal_uS17"/>
</dbReference>
<dbReference type="Gene3D" id="2.40.50.140">
    <property type="entry name" value="Nucleic acid-binding proteins"/>
    <property type="match status" value="1"/>
</dbReference>
<comment type="caution">
    <text evidence="4">The sequence shown here is derived from an EMBL/GenBank/DDBJ whole genome shotgun (WGS) entry which is preliminary data.</text>
</comment>
<dbReference type="EMBL" id="MHCQ01000039">
    <property type="protein sequence ID" value="OGY23778.1"/>
    <property type="molecule type" value="Genomic_DNA"/>
</dbReference>
<comment type="similarity">
    <text evidence="1">Belongs to the universal ribosomal protein uS17 family.</text>
</comment>
<dbReference type="GO" id="GO:1990904">
    <property type="term" value="C:ribonucleoprotein complex"/>
    <property type="evidence" value="ECO:0007669"/>
    <property type="project" value="UniProtKB-KW"/>
</dbReference>
<dbReference type="InterPro" id="IPR012340">
    <property type="entry name" value="NA-bd_OB-fold"/>
</dbReference>
<keyword evidence="2 4" id="KW-0689">Ribosomal protein</keyword>
<evidence type="ECO:0000256" key="2">
    <source>
        <dbReference type="ARBA" id="ARBA00022980"/>
    </source>
</evidence>
<gene>
    <name evidence="4" type="ORF">A2Y57_04620</name>
</gene>
<organism evidence="4 5">
    <name type="scientific">Candidatus Woykebacteria bacterium RBG_13_40_7b</name>
    <dbReference type="NCBI Taxonomy" id="1802594"/>
    <lineage>
        <taxon>Bacteria</taxon>
        <taxon>Candidatus Woykeibacteriota</taxon>
    </lineage>
</organism>
<dbReference type="GO" id="GO:0005840">
    <property type="term" value="C:ribosome"/>
    <property type="evidence" value="ECO:0007669"/>
    <property type="project" value="UniProtKB-KW"/>
</dbReference>